<dbReference type="SMART" id="SM00754">
    <property type="entry name" value="CHRD"/>
    <property type="match status" value="12"/>
</dbReference>
<evidence type="ECO:0000313" key="4">
    <source>
        <dbReference type="Proteomes" id="UP000029736"/>
    </source>
</evidence>
<feature type="domain" description="CHRD" evidence="2">
    <location>
        <begin position="22"/>
        <end position="152"/>
    </location>
</feature>
<dbReference type="OrthoDB" id="571052at2"/>
<dbReference type="Proteomes" id="UP000029736">
    <property type="component" value="Unassembled WGS sequence"/>
</dbReference>
<dbReference type="PROSITE" id="PS50933">
    <property type="entry name" value="CHRD"/>
    <property type="match status" value="5"/>
</dbReference>
<evidence type="ECO:0000259" key="2">
    <source>
        <dbReference type="PROSITE" id="PS50933"/>
    </source>
</evidence>
<comment type="caution">
    <text evidence="3">The sequence shown here is derived from an EMBL/GenBank/DDBJ whole genome shotgun (WGS) entry which is preliminary data.</text>
</comment>
<protein>
    <recommendedName>
        <fullName evidence="2">CHRD domain-containing protein</fullName>
    </recommendedName>
</protein>
<feature type="chain" id="PRO_5001940178" description="CHRD domain-containing protein" evidence="1">
    <location>
        <begin position="23"/>
        <end position="1904"/>
    </location>
</feature>
<dbReference type="InterPro" id="IPR026444">
    <property type="entry name" value="Secre_tail"/>
</dbReference>
<proteinExistence type="predicted"/>
<name>A0A098SBF7_9BACT</name>
<keyword evidence="1" id="KW-0732">Signal</keyword>
<dbReference type="InterPro" id="IPR010895">
    <property type="entry name" value="CHRD"/>
</dbReference>
<evidence type="ECO:0000313" key="3">
    <source>
        <dbReference type="EMBL" id="KGE89008.1"/>
    </source>
</evidence>
<dbReference type="RefSeq" id="WP_044216781.1">
    <property type="nucleotide sequence ID" value="NZ_JBKAGJ010000001.1"/>
</dbReference>
<accession>A0A098SBF7</accession>
<keyword evidence="4" id="KW-1185">Reference proteome</keyword>
<feature type="domain" description="CHRD" evidence="2">
    <location>
        <begin position="1562"/>
        <end position="1692"/>
    </location>
</feature>
<dbReference type="NCBIfam" id="TIGR04183">
    <property type="entry name" value="Por_Secre_tail"/>
    <property type="match status" value="1"/>
</dbReference>
<dbReference type="Pfam" id="PF07452">
    <property type="entry name" value="CHRD"/>
    <property type="match status" value="12"/>
</dbReference>
<feature type="domain" description="CHRD" evidence="2">
    <location>
        <begin position="667"/>
        <end position="797"/>
    </location>
</feature>
<reference evidence="3 4" key="1">
    <citation type="journal article" date="2014" name="Int. J. Syst. Evol. Microbiol.">
        <title>Phaeodactylibacter xiamenensis gen. nov., sp. nov., a member of the family Saprospiraceae isolated from the marine alga Phaeodactylum tricornutum.</title>
        <authorList>
            <person name="Chen Z.Jr."/>
            <person name="Lei X."/>
            <person name="Lai Q."/>
            <person name="Li Y."/>
            <person name="Zhang B."/>
            <person name="Zhang J."/>
            <person name="Zhang H."/>
            <person name="Yang L."/>
            <person name="Zheng W."/>
            <person name="Tian Y."/>
            <person name="Yu Z."/>
            <person name="Xu H.Jr."/>
            <person name="Zheng T."/>
        </authorList>
    </citation>
    <scope>NUCLEOTIDE SEQUENCE [LARGE SCALE GENOMIC DNA]</scope>
    <source>
        <strain evidence="3 4">KD52</strain>
    </source>
</reference>
<dbReference type="STRING" id="1524460.IX84_04270"/>
<feature type="domain" description="CHRD" evidence="2">
    <location>
        <begin position="1175"/>
        <end position="1305"/>
    </location>
</feature>
<feature type="domain" description="CHRD" evidence="2">
    <location>
        <begin position="917"/>
        <end position="1047"/>
    </location>
</feature>
<evidence type="ECO:0000256" key="1">
    <source>
        <dbReference type="SAM" id="SignalP"/>
    </source>
</evidence>
<gene>
    <name evidence="3" type="ORF">IX84_04270</name>
</gene>
<sequence length="1904" mass="198953">MKIRDYLILLLIFCSLPFAGSAQMTFTAELSGRNEATPVVSRAFGEITAILDGNELSVSGSFTGLEGNFDVTVAGGSHIHTGYAGENGGITFELSPNLGILLKSGTFEATSNTFTLSAEEMDALMERRMYVNIHTTLYPGGEIRGQLLPEGNNYLINLSGSNEVPSVSTDGHGALALDVVNDQLTVTGSFADLEGDFDASVLGGAHLHLALPGQNGDVDIQLNATTNPDLKGGVFTAADNTFGLEQSQIEALENRLYYANIHTTAYGAGELRGQVASTAASTVLRAHLSGSNEQPGVTSYATGVVQAEVIEDSLIVYGSFTGLESEVATDIAGGAHIHTGLAGENGPVTFALTSDLESNMTEGTFEAASNRFALTPDDLTAIYDRGFYVNIHSVDQQAGEIRGQLLPEAPVYLTAVLGGGFEAPPVTTRAFGAVKAELRGNMLTVSGSFSELSSAVDVSIVGGAHLHVGLPGENGPVEFPLAIDLNDDLNGGTFDPVDNTFELTEEQVMAVMNRSYYVNIHTLTNGGGELRGQLLGEARYYMNAALSGTSEVPAVNTPATGQVLMEVRSDDIISVGSFSGLSSPFDAAVAGGAHLHSALAGSNGGIEENLSSDIAGDGLSGTFPAADNVVPSTEALRSSLRNRGLYVNIHTEDFQSGELRGQTLPFATAYFTTSLDAFNEVPVAISPAVGGLKLELNGDQLTVTGAFSGLTDEFDPNIGGGAHLHLGAPGENGGVDIVINATPASDNLSGTFTADNNTFTLTEEQTVDLIAGNYYANIHTMAYPGGELRGQILQQSNFFPVSAPMINFPPDGLDFLLEGGATTDFSATWSAATDDSPLAYVWQLSTDADFEDIVFQENVGNNTEFVTDFETVDGLLGSLGVDVGTEVTVYHRAVATDGAVATAGAASAVNITRGEVMEDLFEATLSGHNEALPILSTATGFVSASLSGNELTVSGGFEGLSSKIAEEIAGGAHLHAGFAGENGPVLYPLNIEVSTDSLSGAFLSDDNVFTLSDEEVAMLRNREMYVNIHSDNFGGGELRGQLTPVSEAIYTMSLLGSNEVPSAVTSGQGALVLEVANGELTVSGAFSGLESDFDADVAGGAHLHIGQAGENGGIEIILNADTDPELRSGVFRAEDNTFTLTDDQRELLNNRSLYANIHTADFPAGELRGQLAGTPRAVFRAHLSGANEAPAVTSMAGGAVVAELMNDTTIVVSGTFSGLESALNTDIAGGAHIHMGLPGENGDVIFPLNVTDEGGNAGRFLPSENTFTINADQLEAMISRGLYVNIHSVDQPAGEIRGQLMLESQTVFTGYLSGIFEVPEAATEALGAVQAELSGNRMTLAGTFAGLSSPVATDIAGGAHIHAGYAGQTGDVVIPLAVDLDSDNLGGTFAAMPNTYQLEEDQIELMKDRGLYVNIHSTDIQSGELRAQVLPEARTYFYAPLSGASEVPAVNTEAVGALALEVNPGRITATGSFNALSSMLETDIAGGAHIHLGYAGENGGVQNVLDVLADANGTNGIFPAADNTIAASEGWIDTLRMRQYYVNVHSMDFPSGEVRGQLLPLSTTYFTSSLSGFNEVQPIGSEAVGGIKAELTGEILTLTGAFSGLESPFDENVAGGAHLHLGGPGMNGDVDLGLMPTIDADQTSGAFTAADNTYALTAEQVEAIRSGSYYVNIHTEEQPAGELRGQVLPEINRFPSDEAEITAPMDGAALTIEGDPETPFAATWSEASDRDDLVYIWQLASEEDFTEVLVQQNVGAEQTFETTFGVVDQILEDGGIAINQTVTLYHRAVASDGSVATPGGFSTVEVTRGMITSTLDVAAAGLGLKAFPTVTRNNLTVEMSSQQTRKGQLMVHNGNGQAVSIVPVELSSGTTTEQLDVRQMPAGTYFLRLIVEGQQVATRRFIVE</sequence>
<feature type="signal peptide" evidence="1">
    <location>
        <begin position="1"/>
        <end position="22"/>
    </location>
</feature>
<organism evidence="3 4">
    <name type="scientific">Phaeodactylibacter xiamenensis</name>
    <dbReference type="NCBI Taxonomy" id="1524460"/>
    <lineage>
        <taxon>Bacteria</taxon>
        <taxon>Pseudomonadati</taxon>
        <taxon>Bacteroidota</taxon>
        <taxon>Saprospiria</taxon>
        <taxon>Saprospirales</taxon>
        <taxon>Haliscomenobacteraceae</taxon>
        <taxon>Phaeodactylibacter</taxon>
    </lineage>
</organism>
<dbReference type="EMBL" id="JPOS01000012">
    <property type="protein sequence ID" value="KGE89008.1"/>
    <property type="molecule type" value="Genomic_DNA"/>
</dbReference>